<evidence type="ECO:0000313" key="2">
    <source>
        <dbReference type="Proteomes" id="UP000054935"/>
    </source>
</evidence>
<keyword evidence="2" id="KW-1185">Reference proteome</keyword>
<sequence>MLPTTFRIAMLNRITLAPYYTPSVPDASGYEWLIVERAGPVLSISDGTVSADGTETKAPDDLNTNNTLASVLIEPGSEIETFLFMRHLPPPAVTEGAFFPADGYARLARSQGGDLTLSAHGRHALLTEIRAGRPVHLDVSIPPANFGGARTWHFEAAQKPWTQQVI</sequence>
<dbReference type="RefSeq" id="WP_058249358.1">
    <property type="nucleotide sequence ID" value="NZ_CYSE01000014.1"/>
</dbReference>
<dbReference type="EMBL" id="CYSE01000014">
    <property type="protein sequence ID" value="CUH82463.1"/>
    <property type="molecule type" value="Genomic_DNA"/>
</dbReference>
<gene>
    <name evidence="1" type="ORF">TRN7648_04004</name>
</gene>
<dbReference type="OrthoDB" id="8224631at2"/>
<name>A0A0P1GJY9_9RHOB</name>
<dbReference type="AlphaFoldDB" id="A0A0P1GJY9"/>
<dbReference type="STRING" id="441103.TRN7648_04004"/>
<proteinExistence type="predicted"/>
<accession>A0A0P1GJY9</accession>
<organism evidence="1 2">
    <name type="scientific">Tropicibacter naphthalenivorans</name>
    <dbReference type="NCBI Taxonomy" id="441103"/>
    <lineage>
        <taxon>Bacteria</taxon>
        <taxon>Pseudomonadati</taxon>
        <taxon>Pseudomonadota</taxon>
        <taxon>Alphaproteobacteria</taxon>
        <taxon>Rhodobacterales</taxon>
        <taxon>Roseobacteraceae</taxon>
        <taxon>Tropicibacter</taxon>
    </lineage>
</organism>
<protein>
    <submittedName>
        <fullName evidence="1">Uncharacterized protein</fullName>
    </submittedName>
</protein>
<dbReference type="Proteomes" id="UP000054935">
    <property type="component" value="Unassembled WGS sequence"/>
</dbReference>
<reference evidence="1 2" key="1">
    <citation type="submission" date="2015-09" db="EMBL/GenBank/DDBJ databases">
        <authorList>
            <consortium name="Swine Surveillance"/>
        </authorList>
    </citation>
    <scope>NUCLEOTIDE SEQUENCE [LARGE SCALE GENOMIC DNA]</scope>
    <source>
        <strain evidence="1 2">CECT 7648</strain>
    </source>
</reference>
<evidence type="ECO:0000313" key="1">
    <source>
        <dbReference type="EMBL" id="CUH82463.1"/>
    </source>
</evidence>